<feature type="domain" description="Methyltransferase" evidence="1">
    <location>
        <begin position="139"/>
        <end position="235"/>
    </location>
</feature>
<dbReference type="InterPro" id="IPR025714">
    <property type="entry name" value="Methyltranfer_dom"/>
</dbReference>
<dbReference type="Pfam" id="PF13847">
    <property type="entry name" value="Methyltransf_31"/>
    <property type="match status" value="1"/>
</dbReference>
<name>A0A1W1C8N9_9ZZZZ</name>
<dbReference type="AlphaFoldDB" id="A0A1W1C8N9"/>
<accession>A0A1W1C8N9</accession>
<dbReference type="EMBL" id="FPHM01000072">
    <property type="protein sequence ID" value="SFV62103.1"/>
    <property type="molecule type" value="Genomic_DNA"/>
</dbReference>
<proteinExistence type="predicted"/>
<gene>
    <name evidence="2" type="ORF">MNB_SV-13-1628</name>
</gene>
<organism evidence="2">
    <name type="scientific">hydrothermal vent metagenome</name>
    <dbReference type="NCBI Taxonomy" id="652676"/>
    <lineage>
        <taxon>unclassified sequences</taxon>
        <taxon>metagenomes</taxon>
        <taxon>ecological metagenomes</taxon>
    </lineage>
</organism>
<sequence>MTFKTQTMQEILRILQSLRKSHTQIAFYIFNPDLAEGYAGTKVVYEKEDYIYRGYKTWVDLAELLKCKILTPQQEKPPLIRLTFVPLKETSFHKESKHDEKYGIDSQFSKIYKMEEPAFLYYYEQALENIHISQRKSVLNLGINRGDEFQVIQNILEKKIYEAIKFVGIDHSKTAIAYAKSIFKTKNMHFYSHDINDLNTLNLKKFDVCISIGTLQSPSIDFKPFFMSLIQNYLDNKNSAIILGFPNSRWQGGEMLYGAKVPHYAMSEMGLVLSDILFCKKYLQQKKYRVTITGKSYLFLTATKINI</sequence>
<dbReference type="SUPFAM" id="SSF53335">
    <property type="entry name" value="S-adenosyl-L-methionine-dependent methyltransferases"/>
    <property type="match status" value="1"/>
</dbReference>
<protein>
    <recommendedName>
        <fullName evidence="1">Methyltransferase domain-containing protein</fullName>
    </recommendedName>
</protein>
<reference evidence="2" key="1">
    <citation type="submission" date="2016-10" db="EMBL/GenBank/DDBJ databases">
        <authorList>
            <person name="de Groot N.N."/>
        </authorList>
    </citation>
    <scope>NUCLEOTIDE SEQUENCE</scope>
</reference>
<dbReference type="Gene3D" id="3.40.50.150">
    <property type="entry name" value="Vaccinia Virus protein VP39"/>
    <property type="match status" value="1"/>
</dbReference>
<evidence type="ECO:0000259" key="1">
    <source>
        <dbReference type="Pfam" id="PF13847"/>
    </source>
</evidence>
<dbReference type="InterPro" id="IPR029063">
    <property type="entry name" value="SAM-dependent_MTases_sf"/>
</dbReference>
<evidence type="ECO:0000313" key="2">
    <source>
        <dbReference type="EMBL" id="SFV62103.1"/>
    </source>
</evidence>